<feature type="signal peptide" evidence="1">
    <location>
        <begin position="1"/>
        <end position="18"/>
    </location>
</feature>
<dbReference type="PANTHER" id="PTHR31084:SF0">
    <property type="entry name" value="ALPHA-L-FUCOSIDASE 2"/>
    <property type="match status" value="1"/>
</dbReference>
<feature type="chain" id="PRO_5018006847" evidence="1">
    <location>
        <begin position="19"/>
        <end position="760"/>
    </location>
</feature>
<keyword evidence="4" id="KW-1185">Reference proteome</keyword>
<organism evidence="3 4">
    <name type="scientific">Chitinophaga barathri</name>
    <dbReference type="NCBI Taxonomy" id="1647451"/>
    <lineage>
        <taxon>Bacteria</taxon>
        <taxon>Pseudomonadati</taxon>
        <taxon>Bacteroidota</taxon>
        <taxon>Chitinophagia</taxon>
        <taxon>Chitinophagales</taxon>
        <taxon>Chitinophagaceae</taxon>
        <taxon>Chitinophaga</taxon>
    </lineage>
</organism>
<reference evidence="4" key="1">
    <citation type="submission" date="2018-11" db="EMBL/GenBank/DDBJ databases">
        <title>Chitinophaga lutea sp.nov., isolate from arsenic contaminated soil.</title>
        <authorList>
            <person name="Zong Y."/>
        </authorList>
    </citation>
    <scope>NUCLEOTIDE SEQUENCE [LARGE SCALE GENOMIC DNA]</scope>
    <source>
        <strain evidence="4">YLT18</strain>
    </source>
</reference>
<evidence type="ECO:0000256" key="1">
    <source>
        <dbReference type="SAM" id="SignalP"/>
    </source>
</evidence>
<dbReference type="Gene3D" id="2.60.40.1180">
    <property type="entry name" value="Golgi alpha-mannosidase II"/>
    <property type="match status" value="1"/>
</dbReference>
<proteinExistence type="predicted"/>
<dbReference type="AlphaFoldDB" id="A0A3N4MD22"/>
<accession>A0A3N4MD22</accession>
<dbReference type="PANTHER" id="PTHR31084">
    <property type="entry name" value="ALPHA-L-FUCOSIDASE 2"/>
    <property type="match status" value="1"/>
</dbReference>
<dbReference type="OrthoDB" id="9768507at2"/>
<feature type="domain" description="Glycosyl hydrolase family 95 catalytic" evidence="2">
    <location>
        <begin position="271"/>
        <end position="529"/>
    </location>
</feature>
<keyword evidence="1" id="KW-0732">Signal</keyword>
<dbReference type="InterPro" id="IPR012341">
    <property type="entry name" value="6hp_glycosidase-like_sf"/>
</dbReference>
<dbReference type="InterPro" id="IPR008928">
    <property type="entry name" value="6-hairpin_glycosidase_sf"/>
</dbReference>
<dbReference type="Gene3D" id="1.50.10.10">
    <property type="match status" value="1"/>
</dbReference>
<evidence type="ECO:0000313" key="3">
    <source>
        <dbReference type="EMBL" id="RPD41832.1"/>
    </source>
</evidence>
<dbReference type="GO" id="GO:0004560">
    <property type="term" value="F:alpha-L-fucosidase activity"/>
    <property type="evidence" value="ECO:0007669"/>
    <property type="project" value="TreeGrafter"/>
</dbReference>
<dbReference type="Proteomes" id="UP000279089">
    <property type="component" value="Unassembled WGS sequence"/>
</dbReference>
<evidence type="ECO:0000313" key="4">
    <source>
        <dbReference type="Proteomes" id="UP000279089"/>
    </source>
</evidence>
<dbReference type="EMBL" id="RMBX01000003">
    <property type="protein sequence ID" value="RPD41832.1"/>
    <property type="molecule type" value="Genomic_DNA"/>
</dbReference>
<dbReference type="InterPro" id="IPR054363">
    <property type="entry name" value="GH95_cat"/>
</dbReference>
<dbReference type="RefSeq" id="WP_120514770.1">
    <property type="nucleotide sequence ID" value="NZ_QXZY01000002.1"/>
</dbReference>
<comment type="caution">
    <text evidence="3">The sequence shown here is derived from an EMBL/GenBank/DDBJ whole genome shotgun (WGS) entry which is preliminary data.</text>
</comment>
<evidence type="ECO:0000259" key="2">
    <source>
        <dbReference type="Pfam" id="PF22124"/>
    </source>
</evidence>
<dbReference type="SUPFAM" id="SSF48208">
    <property type="entry name" value="Six-hairpin glycosidases"/>
    <property type="match status" value="1"/>
</dbReference>
<sequence>MKITALFACLLLANAAAAQDIYAGRYTSVFTAPPKEVPTAKVPDAPLSGNGDIGLTFGGTPGHLRLYFGKNDLWRAYPVYPGGGIALPGGLEIITPLMEGGSYYAEQRPQNAGIFSTFEKNNHKVEMNSWVTAMNNSVVMELSVNKPLDMQLKLWTPEGNTSVTAKGREGKVIWVTRSFENTPLLEWPCHVAIALNVNGAELSADNHITLQPGKKTTITVTLFTNQDRPDWKAAAIREAAGMNNEKLAGMAKDHAAWWRGFWDRSHVEIGDSVLERYYYNSQYLFAASSRPGKFAPGIWGPFITKDSTAWGGDYHLNYNYQGPYWAAYSSNYIDLTDNYDQPLLDYMDRGRVHAKQLLNKRGVYYPVGIGPKGLCTTRWPLTPTEMLARYGTTDNTIDSGYKFLGQKINAVFGAANMFMRFYSTYDMAYAKKVYPFLLANADFWEDYLEWENGRYVIKMDHFNEVMPNLRNKGQWKQMLGDYNSNLSLGLVKMLFKGMLEVSRFTGQDSSRREKWQHILTHLSRFPTGETDGRTALKNVEKSPVAGQMQPRGLARVSIHGLILPGEVCGPVTDSAFNAILLSDVSHWKDKMQAPGEWGNTLGNGLETSFPGAVRVGYDSDEIIRQLKDRIKLQTFPNGWITQAGGGIETLAAVPLTINEMLMQSYEGRVRIFPNWNHNRDAHFENLRAYGAFLVSSAVKNNEVQYVKVFSEKGRNCEMENPWPGRSVQLVRKNEVPVILSGKVLRISTKENDAFELLAVR</sequence>
<gene>
    <name evidence="3" type="ORF">EG028_06615</name>
</gene>
<dbReference type="InterPro" id="IPR013780">
    <property type="entry name" value="Glyco_hydro_b"/>
</dbReference>
<dbReference type="Pfam" id="PF22124">
    <property type="entry name" value="Glyco_hydro_95_cat"/>
    <property type="match status" value="1"/>
</dbReference>
<dbReference type="GO" id="GO:0005975">
    <property type="term" value="P:carbohydrate metabolic process"/>
    <property type="evidence" value="ECO:0007669"/>
    <property type="project" value="InterPro"/>
</dbReference>
<keyword evidence="3" id="KW-0378">Hydrolase</keyword>
<protein>
    <submittedName>
        <fullName evidence="3">Trehalose hydrolase</fullName>
    </submittedName>
</protein>
<name>A0A3N4MD22_9BACT</name>